<dbReference type="VEuPathDB" id="GiardiaDB:GMRT_15609"/>
<sequence>MTSLAFEIPSGRSVTKHLSVDLSDRLGRQFILTRSELVRRLSKATLTAEVHKQLIRIRAAITCQEAKLRVAVRRTQDALDAERLMHAIHVSQNAAEIRRNAILRDRVDVLRLRHAIDDDRAVFRGVRQHQERNEALGRYVDSLAGAAARRQELISQRRFVSQYHPPRGTKFVGPVIPSAPISTVASVASELSEA</sequence>
<protein>
    <submittedName>
        <fullName evidence="1">Uncharacterized protein</fullName>
    </submittedName>
</protein>
<reference evidence="1 2" key="1">
    <citation type="submission" date="2019-05" db="EMBL/GenBank/DDBJ databases">
        <title>The compact genome of Giardia muris reveals important steps in the evolution of intestinal protozoan parasites.</title>
        <authorList>
            <person name="Xu F."/>
            <person name="Jimenez-Gonzalez A."/>
            <person name="Einarsson E."/>
            <person name="Astvaldsson A."/>
            <person name="Peirasmaki D."/>
            <person name="Eckmann L."/>
            <person name="Andersson J.O."/>
            <person name="Svard S.G."/>
            <person name="Jerlstrom-Hultqvist J."/>
        </authorList>
    </citation>
    <scope>NUCLEOTIDE SEQUENCE [LARGE SCALE GENOMIC DNA]</scope>
    <source>
        <strain evidence="1 2">Roberts-Thomson</strain>
    </source>
</reference>
<keyword evidence="2" id="KW-1185">Reference proteome</keyword>
<evidence type="ECO:0000313" key="1">
    <source>
        <dbReference type="EMBL" id="TNJ28800.1"/>
    </source>
</evidence>
<evidence type="ECO:0000313" key="2">
    <source>
        <dbReference type="Proteomes" id="UP000315496"/>
    </source>
</evidence>
<dbReference type="Proteomes" id="UP000315496">
    <property type="component" value="Chromosome 2"/>
</dbReference>
<comment type="caution">
    <text evidence="1">The sequence shown here is derived from an EMBL/GenBank/DDBJ whole genome shotgun (WGS) entry which is preliminary data.</text>
</comment>
<gene>
    <name evidence="1" type="ORF">GMRT_15609</name>
</gene>
<dbReference type="EMBL" id="VDLU01000002">
    <property type="protein sequence ID" value="TNJ28800.1"/>
    <property type="molecule type" value="Genomic_DNA"/>
</dbReference>
<organism evidence="1 2">
    <name type="scientific">Giardia muris</name>
    <dbReference type="NCBI Taxonomy" id="5742"/>
    <lineage>
        <taxon>Eukaryota</taxon>
        <taxon>Metamonada</taxon>
        <taxon>Diplomonadida</taxon>
        <taxon>Hexamitidae</taxon>
        <taxon>Giardiinae</taxon>
        <taxon>Giardia</taxon>
    </lineage>
</organism>
<dbReference type="AlphaFoldDB" id="A0A4Z1SSP4"/>
<accession>A0A4Z1SSP4</accession>
<name>A0A4Z1SSP4_GIAMU</name>
<proteinExistence type="predicted"/>